<accession>A0A0A1VPT7</accession>
<gene>
    <name evidence="2" type="ORF">N44_00048</name>
</gene>
<evidence type="ECO:0000256" key="1">
    <source>
        <dbReference type="SAM" id="MobiDB-lite"/>
    </source>
</evidence>
<dbReference type="AlphaFoldDB" id="A0A0A1VPT7"/>
<dbReference type="EMBL" id="BBPA01000010">
    <property type="protein sequence ID" value="GAL91760.1"/>
    <property type="molecule type" value="Genomic_DNA"/>
</dbReference>
<proteinExistence type="predicted"/>
<feature type="region of interest" description="Disordered" evidence="1">
    <location>
        <begin position="1"/>
        <end position="23"/>
    </location>
</feature>
<feature type="compositionally biased region" description="Polar residues" evidence="1">
    <location>
        <begin position="1"/>
        <end position="15"/>
    </location>
</feature>
<evidence type="ECO:0000313" key="3">
    <source>
        <dbReference type="Proteomes" id="UP000030321"/>
    </source>
</evidence>
<sequence length="50" mass="5848">MLSISNENKPQQKTLHPSAKETERVQKLRQEYWDKSLDVDNEFLMGSISP</sequence>
<name>A0A0A1VPT7_MICAE</name>
<comment type="caution">
    <text evidence="2">The sequence shown here is derived from an EMBL/GenBank/DDBJ whole genome shotgun (WGS) entry which is preliminary data.</text>
</comment>
<reference evidence="3" key="1">
    <citation type="journal article" date="2015" name="Genome">
        <title>Whole Genome Sequence of the Non-Microcystin-Producing Microcystis aeruginosa Strain NIES-44.</title>
        <authorList>
            <person name="Okano K."/>
            <person name="Miyata N."/>
            <person name="Ozaki Y."/>
        </authorList>
    </citation>
    <scope>NUCLEOTIDE SEQUENCE [LARGE SCALE GENOMIC DNA]</scope>
    <source>
        <strain evidence="3">NIES-44</strain>
    </source>
</reference>
<evidence type="ECO:0000313" key="2">
    <source>
        <dbReference type="EMBL" id="GAL91760.1"/>
    </source>
</evidence>
<dbReference type="Proteomes" id="UP000030321">
    <property type="component" value="Unassembled WGS sequence"/>
</dbReference>
<protein>
    <submittedName>
        <fullName evidence="2">Uncharacterized protein</fullName>
    </submittedName>
</protein>
<organism evidence="2 3">
    <name type="scientific">Microcystis aeruginosa NIES-44</name>
    <dbReference type="NCBI Taxonomy" id="449439"/>
    <lineage>
        <taxon>Bacteria</taxon>
        <taxon>Bacillati</taxon>
        <taxon>Cyanobacteriota</taxon>
        <taxon>Cyanophyceae</taxon>
        <taxon>Oscillatoriophycideae</taxon>
        <taxon>Chroococcales</taxon>
        <taxon>Microcystaceae</taxon>
        <taxon>Microcystis</taxon>
    </lineage>
</organism>
<dbReference type="RefSeq" id="WP_193745592.1">
    <property type="nucleotide sequence ID" value="NZ_BBPA01000010.1"/>
</dbReference>